<dbReference type="FunFam" id="3.40.50.410:FF:000005">
    <property type="entry name" value="26S proteasome non-ATPase regulatory subunit 4"/>
    <property type="match status" value="1"/>
</dbReference>
<evidence type="ECO:0000313" key="3">
    <source>
        <dbReference type="EMBL" id="CAD8208997.1"/>
    </source>
</evidence>
<name>A0A8S1Y7W6_PAROT</name>
<dbReference type="GO" id="GO:0005829">
    <property type="term" value="C:cytosol"/>
    <property type="evidence" value="ECO:0007669"/>
    <property type="project" value="TreeGrafter"/>
</dbReference>
<dbReference type="OMA" id="QMSMQDQ"/>
<accession>A0A8S1Y7W6</accession>
<evidence type="ECO:0000313" key="4">
    <source>
        <dbReference type="Proteomes" id="UP000683925"/>
    </source>
</evidence>
<sequence length="365" mass="41637">MPLEAAVVVLDNSEFSRNGDLEPSRWNAQQEAIELYINVVIDSNMESGMGLILGGGKQVRLLMTPTNDRDLIQGQFHKTRLEGNLKFSVAIQQAQLALKHRINKQQHQRIVAFVASPIEEEVDTLVNLAKRLKKNNIAIDLINFGEQNEEHLQKLETFFKNVSKGSSSKFINIQPGMSATETLFSSLGNNSDFQAEPGQEQQVPQQRTGGQFSEYGGIDPNIDPELAMIMKMSLEEEAQRLQQQLAQSQQPQQHQQQQTQQQQEQPQQTQQQQKEQIQEEKVEIGIEEENDALLEQARLLSMQVEQPEQPEQPKQSNQNAQPQNQNTQNQLFQDQNFLNELLDDVNKDEEQESLLKKDNDKSKKD</sequence>
<dbReference type="GO" id="GO:0008540">
    <property type="term" value="C:proteasome regulatory particle, base subcomplex"/>
    <property type="evidence" value="ECO:0007669"/>
    <property type="project" value="TreeGrafter"/>
</dbReference>
<dbReference type="OrthoDB" id="1731724at2759"/>
<proteinExistence type="predicted"/>
<feature type="region of interest" description="Disordered" evidence="1">
    <location>
        <begin position="240"/>
        <end position="276"/>
    </location>
</feature>
<reference evidence="3" key="1">
    <citation type="submission" date="2021-01" db="EMBL/GenBank/DDBJ databases">
        <authorList>
            <consortium name="Genoscope - CEA"/>
            <person name="William W."/>
        </authorList>
    </citation>
    <scope>NUCLEOTIDE SEQUENCE</scope>
</reference>
<feature type="region of interest" description="Disordered" evidence="1">
    <location>
        <begin position="187"/>
        <end position="219"/>
    </location>
</feature>
<dbReference type="Proteomes" id="UP000683925">
    <property type="component" value="Unassembled WGS sequence"/>
</dbReference>
<gene>
    <name evidence="3" type="ORF">POCTA_138.1.T1450180</name>
</gene>
<dbReference type="GO" id="GO:0031593">
    <property type="term" value="F:polyubiquitin modification-dependent protein binding"/>
    <property type="evidence" value="ECO:0007669"/>
    <property type="project" value="TreeGrafter"/>
</dbReference>
<keyword evidence="4" id="KW-1185">Reference proteome</keyword>
<protein>
    <recommendedName>
        <fullName evidence="2">VWFA domain-containing protein</fullName>
    </recommendedName>
</protein>
<comment type="caution">
    <text evidence="3">The sequence shown here is derived from an EMBL/GenBank/DDBJ whole genome shotgun (WGS) entry which is preliminary data.</text>
</comment>
<dbReference type="GO" id="GO:0005634">
    <property type="term" value="C:nucleus"/>
    <property type="evidence" value="ECO:0007669"/>
    <property type="project" value="TreeGrafter"/>
</dbReference>
<feature type="compositionally biased region" description="Acidic residues" evidence="1">
    <location>
        <begin position="341"/>
        <end position="352"/>
    </location>
</feature>
<organism evidence="3 4">
    <name type="scientific">Paramecium octaurelia</name>
    <dbReference type="NCBI Taxonomy" id="43137"/>
    <lineage>
        <taxon>Eukaryota</taxon>
        <taxon>Sar</taxon>
        <taxon>Alveolata</taxon>
        <taxon>Ciliophora</taxon>
        <taxon>Intramacronucleata</taxon>
        <taxon>Oligohymenophorea</taxon>
        <taxon>Peniculida</taxon>
        <taxon>Parameciidae</taxon>
        <taxon>Paramecium</taxon>
    </lineage>
</organism>
<dbReference type="PANTHER" id="PTHR10223:SF0">
    <property type="entry name" value="26S PROTEASOME NON-ATPASE REGULATORY SUBUNIT 4"/>
    <property type="match status" value="1"/>
</dbReference>
<feature type="domain" description="VWFA" evidence="2">
    <location>
        <begin position="7"/>
        <end position="113"/>
    </location>
</feature>
<feature type="compositionally biased region" description="Polar residues" evidence="1">
    <location>
        <begin position="187"/>
        <end position="211"/>
    </location>
</feature>
<dbReference type="PANTHER" id="PTHR10223">
    <property type="entry name" value="26S PROTEASOME NON-ATPASE REGULATORY SUBUNIT 4"/>
    <property type="match status" value="1"/>
</dbReference>
<dbReference type="AlphaFoldDB" id="A0A8S1Y7W6"/>
<feature type="compositionally biased region" description="Low complexity" evidence="1">
    <location>
        <begin position="305"/>
        <end position="339"/>
    </location>
</feature>
<evidence type="ECO:0000259" key="2">
    <source>
        <dbReference type="Pfam" id="PF13519"/>
    </source>
</evidence>
<dbReference type="InterPro" id="IPR027040">
    <property type="entry name" value="PSMD4"/>
</dbReference>
<dbReference type="EMBL" id="CAJJDP010000147">
    <property type="protein sequence ID" value="CAD8208997.1"/>
    <property type="molecule type" value="Genomic_DNA"/>
</dbReference>
<dbReference type="InterPro" id="IPR002035">
    <property type="entry name" value="VWF_A"/>
</dbReference>
<dbReference type="Pfam" id="PF13519">
    <property type="entry name" value="VWA_2"/>
    <property type="match status" value="1"/>
</dbReference>
<feature type="compositionally biased region" description="Low complexity" evidence="1">
    <location>
        <begin position="240"/>
        <end position="275"/>
    </location>
</feature>
<evidence type="ECO:0000256" key="1">
    <source>
        <dbReference type="SAM" id="MobiDB-lite"/>
    </source>
</evidence>
<feature type="region of interest" description="Disordered" evidence="1">
    <location>
        <begin position="304"/>
        <end position="365"/>
    </location>
</feature>
<feature type="compositionally biased region" description="Basic and acidic residues" evidence="1">
    <location>
        <begin position="353"/>
        <end position="365"/>
    </location>
</feature>
<dbReference type="GO" id="GO:0043161">
    <property type="term" value="P:proteasome-mediated ubiquitin-dependent protein catabolic process"/>
    <property type="evidence" value="ECO:0007669"/>
    <property type="project" value="TreeGrafter"/>
</dbReference>